<gene>
    <name evidence="2" type="ORF">FGRAMPH1_01T20535</name>
</gene>
<reference evidence="2 4" key="3">
    <citation type="journal article" date="2015" name="BMC Genomics">
        <title>The completed genome sequence of the pathogenic ascomycete fungus Fusarium graminearum.</title>
        <authorList>
            <person name="King R."/>
            <person name="Urban M."/>
            <person name="Hammond-Kosack M.C."/>
            <person name="Hassani-Pak K."/>
            <person name="Hammond-Kosack K.E."/>
        </authorList>
    </citation>
    <scope>NUCLEOTIDE SEQUENCE [LARGE SCALE GENOMIC DNA]</scope>
    <source>
        <strain evidence="4">ATCC MYA-4620 / CBS 123657 / FGSC 9075 / NRRL 31084 / PH-1</strain>
        <strain evidence="2">PH-1</strain>
    </source>
</reference>
<dbReference type="EnsemblFungi" id="CEF87919">
    <property type="protein sequence ID" value="CEF87919"/>
    <property type="gene ID" value="FGRRES_15625"/>
</dbReference>
<feature type="compositionally biased region" description="Basic and acidic residues" evidence="1">
    <location>
        <begin position="1"/>
        <end position="11"/>
    </location>
</feature>
<name>A0A098E2T6_GIBZE</name>
<feature type="region of interest" description="Disordered" evidence="1">
    <location>
        <begin position="1"/>
        <end position="23"/>
    </location>
</feature>
<keyword evidence="4" id="KW-1185">Reference proteome</keyword>
<accession>A0A098E2T6</accession>
<sequence length="52" mass="6321">MIELRDHESTLRRRRIPRKGMDDQACSIDTHEVYISYLDEYREDPGDPSYYQ</sequence>
<evidence type="ECO:0000313" key="3">
    <source>
        <dbReference type="EnsemblFungi" id="CEF87919"/>
    </source>
</evidence>
<evidence type="ECO:0000313" key="2">
    <source>
        <dbReference type="EMBL" id="CEF87919.1"/>
    </source>
</evidence>
<reference evidence="3 4" key="2">
    <citation type="journal article" date="2010" name="Nature">
        <title>Comparative genomics reveals mobile pathogenicity chromosomes in Fusarium.</title>
        <authorList>
            <person name="Ma L.J."/>
            <person name="van der Does H.C."/>
            <person name="Borkovich K.A."/>
            <person name="Coleman J.J."/>
            <person name="Daboussi M.J."/>
            <person name="Di Pietro A."/>
            <person name="Dufresne M."/>
            <person name="Freitag M."/>
            <person name="Grabherr M."/>
            <person name="Henrissat B."/>
            <person name="Houterman P.M."/>
            <person name="Kang S."/>
            <person name="Shim W.B."/>
            <person name="Woloshuk C."/>
            <person name="Xie X."/>
            <person name="Xu J.R."/>
            <person name="Antoniw J."/>
            <person name="Baker S.E."/>
            <person name="Bluhm B.H."/>
            <person name="Breakspear A."/>
            <person name="Brown D.W."/>
            <person name="Butchko R.A."/>
            <person name="Chapman S."/>
            <person name="Coulson R."/>
            <person name="Coutinho P.M."/>
            <person name="Danchin E.G."/>
            <person name="Diener A."/>
            <person name="Gale L.R."/>
            <person name="Gardiner D.M."/>
            <person name="Goff S."/>
            <person name="Hammond-Kosack K.E."/>
            <person name="Hilburn K."/>
            <person name="Hua-Van A."/>
            <person name="Jonkers W."/>
            <person name="Kazan K."/>
            <person name="Kodira C.D."/>
            <person name="Koehrsen M."/>
            <person name="Kumar L."/>
            <person name="Lee Y.H."/>
            <person name="Li L."/>
            <person name="Manners J.M."/>
            <person name="Miranda-Saavedra D."/>
            <person name="Mukherjee M."/>
            <person name="Park G."/>
            <person name="Park J."/>
            <person name="Park S.Y."/>
            <person name="Proctor R.H."/>
            <person name="Regev A."/>
            <person name="Ruiz-Roldan M.C."/>
            <person name="Sain D."/>
            <person name="Sakthikumar S."/>
            <person name="Sykes S."/>
            <person name="Schwartz D.C."/>
            <person name="Turgeon B.G."/>
            <person name="Wapinski I."/>
            <person name="Yoder O."/>
            <person name="Young S."/>
            <person name="Zeng Q."/>
            <person name="Zhou S."/>
            <person name="Galagan J."/>
            <person name="Cuomo C.A."/>
            <person name="Kistler H.C."/>
            <person name="Rep M."/>
        </authorList>
    </citation>
    <scope>GENOME REANNOTATION</scope>
    <source>
        <strain evidence="4">ATCC MYA-4620 / CBS 123657 / FGSC 9075 / NRRL 31084 / PH-1</strain>
        <strain evidence="3">PH-1 / ATCC MYA-4620 / FGSC 9075 / NRRL 31084</strain>
    </source>
</reference>
<dbReference type="AlphaFoldDB" id="A0A098E2T6"/>
<dbReference type="VEuPathDB" id="FungiDB:FGRAMPH1_01G20535"/>
<protein>
    <submittedName>
        <fullName evidence="2">Chromosome 3, complete genome</fullName>
    </submittedName>
</protein>
<reference evidence="3" key="4">
    <citation type="submission" date="2017-01" db="UniProtKB">
        <authorList>
            <consortium name="EnsemblFungi"/>
        </authorList>
    </citation>
    <scope>IDENTIFICATION</scope>
    <source>
        <strain evidence="3">PH-1 / ATCC MYA-4620 / FGSC 9075 / NRRL 31084</strain>
    </source>
</reference>
<accession>A0A0E0SNA6</accession>
<dbReference type="EMBL" id="HG970334">
    <property type="protein sequence ID" value="CEF87919.1"/>
    <property type="molecule type" value="Genomic_DNA"/>
</dbReference>
<dbReference type="Proteomes" id="UP000070720">
    <property type="component" value="Chromosome 3"/>
</dbReference>
<proteinExistence type="predicted"/>
<reference evidence="3 4" key="1">
    <citation type="journal article" date="2007" name="Science">
        <title>The Fusarium graminearum genome reveals a link between localized polymorphism and pathogen specialization.</title>
        <authorList>
            <person name="Cuomo C.A."/>
            <person name="Gueldener U."/>
            <person name="Xu J.-R."/>
            <person name="Trail F."/>
            <person name="Turgeon B.G."/>
            <person name="Di Pietro A."/>
            <person name="Walton J.D."/>
            <person name="Ma L.-J."/>
            <person name="Baker S.E."/>
            <person name="Rep M."/>
            <person name="Adam G."/>
            <person name="Antoniw J."/>
            <person name="Baldwin T."/>
            <person name="Calvo S.E."/>
            <person name="Chang Y.-L."/>
            <person name="DeCaprio D."/>
            <person name="Gale L.R."/>
            <person name="Gnerre S."/>
            <person name="Goswami R.S."/>
            <person name="Hammond-Kosack K."/>
            <person name="Harris L.J."/>
            <person name="Hilburn K."/>
            <person name="Kennell J.C."/>
            <person name="Kroken S."/>
            <person name="Magnuson J.K."/>
            <person name="Mannhaupt G."/>
            <person name="Mauceli E.W."/>
            <person name="Mewes H.-W."/>
            <person name="Mitterbauer R."/>
            <person name="Muehlbauer G."/>
            <person name="Muensterkoetter M."/>
            <person name="Nelson D."/>
            <person name="O'Donnell K."/>
            <person name="Ouellet T."/>
            <person name="Qi W."/>
            <person name="Quesneville H."/>
            <person name="Roncero M.I.G."/>
            <person name="Seong K.-Y."/>
            <person name="Tetko I.V."/>
            <person name="Urban M."/>
            <person name="Waalwijk C."/>
            <person name="Ward T.J."/>
            <person name="Yao J."/>
            <person name="Birren B.W."/>
            <person name="Kistler H.C."/>
        </authorList>
    </citation>
    <scope>NUCLEOTIDE SEQUENCE [LARGE SCALE GENOMIC DNA]</scope>
    <source>
        <strain evidence="4">ATCC MYA-4620 / CBS 123657 / FGSC 9075 / NRRL 31084 / PH-1</strain>
        <strain evidence="3">PH-1 / ATCC MYA-4620 / FGSC 9075 / NRRL 31084</strain>
    </source>
</reference>
<evidence type="ECO:0000313" key="4">
    <source>
        <dbReference type="Proteomes" id="UP000070720"/>
    </source>
</evidence>
<organism evidence="2 4">
    <name type="scientific">Gibberella zeae (strain ATCC MYA-4620 / CBS 123657 / FGSC 9075 / NRRL 31084 / PH-1)</name>
    <name type="common">Wheat head blight fungus</name>
    <name type="synonym">Fusarium graminearum</name>
    <dbReference type="NCBI Taxonomy" id="229533"/>
    <lineage>
        <taxon>Eukaryota</taxon>
        <taxon>Fungi</taxon>
        <taxon>Dikarya</taxon>
        <taxon>Ascomycota</taxon>
        <taxon>Pezizomycotina</taxon>
        <taxon>Sordariomycetes</taxon>
        <taxon>Hypocreomycetidae</taxon>
        <taxon>Hypocreales</taxon>
        <taxon>Nectriaceae</taxon>
        <taxon>Fusarium</taxon>
    </lineage>
</organism>
<dbReference type="InParanoid" id="A0A098E2T6"/>
<evidence type="ECO:0000256" key="1">
    <source>
        <dbReference type="SAM" id="MobiDB-lite"/>
    </source>
</evidence>